<evidence type="ECO:0000256" key="4">
    <source>
        <dbReference type="ARBA" id="ARBA00022801"/>
    </source>
</evidence>
<proteinExistence type="inferred from homology"/>
<dbReference type="InterPro" id="IPR003738">
    <property type="entry name" value="SRAP"/>
</dbReference>
<dbReference type="Proteomes" id="UP000245166">
    <property type="component" value="Unassembled WGS sequence"/>
</dbReference>
<evidence type="ECO:0000256" key="6">
    <source>
        <dbReference type="ARBA" id="ARBA00023125"/>
    </source>
</evidence>
<evidence type="ECO:0000256" key="3">
    <source>
        <dbReference type="ARBA" id="ARBA00022763"/>
    </source>
</evidence>
<dbReference type="GO" id="GO:0016829">
    <property type="term" value="F:lyase activity"/>
    <property type="evidence" value="ECO:0007669"/>
    <property type="project" value="UniProtKB-KW"/>
</dbReference>
<dbReference type="EC" id="3.4.-.-" evidence="8"/>
<reference evidence="9 10" key="1">
    <citation type="submission" date="2018-03" db="EMBL/GenBank/DDBJ databases">
        <title>Genome assembly of novel Miniimonas species PCH200.</title>
        <authorList>
            <person name="Thakur V."/>
            <person name="Kumar V."/>
            <person name="Singh D."/>
        </authorList>
    </citation>
    <scope>NUCLEOTIDE SEQUENCE [LARGE SCALE GENOMIC DNA]</scope>
    <source>
        <strain evidence="9 10">PCH200</strain>
    </source>
</reference>
<dbReference type="RefSeq" id="WP_109228647.1">
    <property type="nucleotide sequence ID" value="NZ_PYHR01000002.1"/>
</dbReference>
<keyword evidence="10" id="KW-1185">Reference proteome</keyword>
<dbReference type="PANTHER" id="PTHR13604">
    <property type="entry name" value="DC12-RELATED"/>
    <property type="match status" value="1"/>
</dbReference>
<dbReference type="GO" id="GO:0003697">
    <property type="term" value="F:single-stranded DNA binding"/>
    <property type="evidence" value="ECO:0007669"/>
    <property type="project" value="InterPro"/>
</dbReference>
<dbReference type="AlphaFoldDB" id="A0A2U1ZTF6"/>
<dbReference type="PANTHER" id="PTHR13604:SF0">
    <property type="entry name" value="ABASIC SITE PROCESSING PROTEIN HMCES"/>
    <property type="match status" value="1"/>
</dbReference>
<keyword evidence="4 8" id="KW-0378">Hydrolase</keyword>
<keyword evidence="6" id="KW-0238">DNA-binding</keyword>
<evidence type="ECO:0000256" key="7">
    <source>
        <dbReference type="ARBA" id="ARBA00023239"/>
    </source>
</evidence>
<dbReference type="OrthoDB" id="9782620at2"/>
<dbReference type="GO" id="GO:0006508">
    <property type="term" value="P:proteolysis"/>
    <property type="evidence" value="ECO:0007669"/>
    <property type="project" value="UniProtKB-KW"/>
</dbReference>
<gene>
    <name evidence="9" type="ORF">C8046_05905</name>
</gene>
<comment type="caution">
    <text evidence="9">The sequence shown here is derived from an EMBL/GenBank/DDBJ whole genome shotgun (WGS) entry which is preliminary data.</text>
</comment>
<dbReference type="GO" id="GO:0008233">
    <property type="term" value="F:peptidase activity"/>
    <property type="evidence" value="ECO:0007669"/>
    <property type="project" value="UniProtKB-KW"/>
</dbReference>
<organism evidence="9 10">
    <name type="scientific">Serinibacter arcticus</name>
    <dbReference type="NCBI Taxonomy" id="1655435"/>
    <lineage>
        <taxon>Bacteria</taxon>
        <taxon>Bacillati</taxon>
        <taxon>Actinomycetota</taxon>
        <taxon>Actinomycetes</taxon>
        <taxon>Micrococcales</taxon>
        <taxon>Beutenbergiaceae</taxon>
        <taxon>Serinibacter</taxon>
    </lineage>
</organism>
<sequence>MCGRYAAFKEAQDLAQEFDVEVIEEAAAAYEASWNVAPTDGVRVVLDRAPKPGGSDGSTPDHVTRELHVARWALVPSWSKDLRGRGAPMFNARIETVADKPAFAKSLGARRCVVPADGYFEWRTQEAPDGGKPVKTPFFIHPADPGSLAFAGLYSWWRDPEKAEDDPDRWVLSTTILTQPARDGLEAIHDREPVVLPHESVASWLDPALTRAEDALAVLAVAPPALEWFEVSARVGSVRNNDPGLIQPA</sequence>
<dbReference type="SUPFAM" id="SSF143081">
    <property type="entry name" value="BB1717-like"/>
    <property type="match status" value="1"/>
</dbReference>
<dbReference type="Gene3D" id="3.90.1680.10">
    <property type="entry name" value="SOS response associated peptidase-like"/>
    <property type="match status" value="1"/>
</dbReference>
<accession>A0A2U1ZTF6</accession>
<keyword evidence="2 8" id="KW-0645">Protease</keyword>
<dbReference type="Pfam" id="PF02586">
    <property type="entry name" value="SRAP"/>
    <property type="match status" value="1"/>
</dbReference>
<dbReference type="InterPro" id="IPR036590">
    <property type="entry name" value="SRAP-like"/>
</dbReference>
<protein>
    <recommendedName>
        <fullName evidence="8">Abasic site processing protein</fullName>
        <ecNumber evidence="8">3.4.-.-</ecNumber>
    </recommendedName>
</protein>
<evidence type="ECO:0000313" key="10">
    <source>
        <dbReference type="Proteomes" id="UP000245166"/>
    </source>
</evidence>
<evidence type="ECO:0000256" key="2">
    <source>
        <dbReference type="ARBA" id="ARBA00022670"/>
    </source>
</evidence>
<name>A0A2U1ZTF6_9MICO</name>
<dbReference type="GO" id="GO:0106300">
    <property type="term" value="P:protein-DNA covalent cross-linking repair"/>
    <property type="evidence" value="ECO:0007669"/>
    <property type="project" value="InterPro"/>
</dbReference>
<keyword evidence="7" id="KW-0456">Lyase</keyword>
<comment type="similarity">
    <text evidence="1 8">Belongs to the SOS response-associated peptidase family.</text>
</comment>
<keyword evidence="3" id="KW-0227">DNA damage</keyword>
<evidence type="ECO:0000256" key="1">
    <source>
        <dbReference type="ARBA" id="ARBA00008136"/>
    </source>
</evidence>
<dbReference type="EMBL" id="PYHR01000002">
    <property type="protein sequence ID" value="PWD50264.1"/>
    <property type="molecule type" value="Genomic_DNA"/>
</dbReference>
<evidence type="ECO:0000313" key="9">
    <source>
        <dbReference type="EMBL" id="PWD50264.1"/>
    </source>
</evidence>
<evidence type="ECO:0000256" key="8">
    <source>
        <dbReference type="RuleBase" id="RU364100"/>
    </source>
</evidence>
<evidence type="ECO:0000256" key="5">
    <source>
        <dbReference type="ARBA" id="ARBA00023124"/>
    </source>
</evidence>
<keyword evidence="5" id="KW-0190">Covalent protein-DNA linkage</keyword>